<dbReference type="OrthoDB" id="10299556at2759"/>
<sequence>MAIELSRIALVPREVGCAKSQHASALGGLAHRHSLFTTQNLRENKNRTLKMKIFTSFLAAAYAKSVMHQSDVKRALTGQWISDMTGSPRHRRADIDGEAGFRPLAAMMLYLQDFGAAETNPQSVASFESELDDLELKMTNYGCYCWIQGTADGVIGGGKTKDMVDHHCKELYRCYKCVLNDYSANYTDVAYTVDFTEDDSGNRALECSNNVKQDSENVCECDKRFAENIARAEEDCSANKPDDEMFGSHCMAEEFRTLNGGGSFNPQTSCDKQFHGHDKENCCGFYPNRYPYDKNFSECCRSNTFLDATMIQNFSVMPAGTCSGRGGEVVENESGDPHAYFVVGDSN</sequence>
<dbReference type="GO" id="GO:0050482">
    <property type="term" value="P:arachidonate secretion"/>
    <property type="evidence" value="ECO:0007669"/>
    <property type="project" value="InterPro"/>
</dbReference>
<dbReference type="InParanoid" id="E4X7T0"/>
<evidence type="ECO:0008006" key="3">
    <source>
        <dbReference type="Google" id="ProtNLM"/>
    </source>
</evidence>
<dbReference type="GO" id="GO:0006644">
    <property type="term" value="P:phospholipid metabolic process"/>
    <property type="evidence" value="ECO:0007669"/>
    <property type="project" value="InterPro"/>
</dbReference>
<dbReference type="Gene3D" id="1.20.90.10">
    <property type="entry name" value="Phospholipase A2 domain"/>
    <property type="match status" value="1"/>
</dbReference>
<organism evidence="1">
    <name type="scientific">Oikopleura dioica</name>
    <name type="common">Tunicate</name>
    <dbReference type="NCBI Taxonomy" id="34765"/>
    <lineage>
        <taxon>Eukaryota</taxon>
        <taxon>Metazoa</taxon>
        <taxon>Chordata</taxon>
        <taxon>Tunicata</taxon>
        <taxon>Appendicularia</taxon>
        <taxon>Copelata</taxon>
        <taxon>Oikopleuridae</taxon>
        <taxon>Oikopleura</taxon>
    </lineage>
</organism>
<keyword evidence="2" id="KW-1185">Reference proteome</keyword>
<reference evidence="1" key="1">
    <citation type="journal article" date="2010" name="Science">
        <title>Plasticity of animal genome architecture unmasked by rapid evolution of a pelagic tunicate.</title>
        <authorList>
            <person name="Denoeud F."/>
            <person name="Henriet S."/>
            <person name="Mungpakdee S."/>
            <person name="Aury J.M."/>
            <person name="Da Silva C."/>
            <person name="Brinkmann H."/>
            <person name="Mikhaleva J."/>
            <person name="Olsen L.C."/>
            <person name="Jubin C."/>
            <person name="Canestro C."/>
            <person name="Bouquet J.M."/>
            <person name="Danks G."/>
            <person name="Poulain J."/>
            <person name="Campsteijn C."/>
            <person name="Adamski M."/>
            <person name="Cross I."/>
            <person name="Yadetie F."/>
            <person name="Muffato M."/>
            <person name="Louis A."/>
            <person name="Butcher S."/>
            <person name="Tsagkogeorga G."/>
            <person name="Konrad A."/>
            <person name="Singh S."/>
            <person name="Jensen M.F."/>
            <person name="Cong E.H."/>
            <person name="Eikeseth-Otteraa H."/>
            <person name="Noel B."/>
            <person name="Anthouard V."/>
            <person name="Porcel B.M."/>
            <person name="Kachouri-Lafond R."/>
            <person name="Nishino A."/>
            <person name="Ugolini M."/>
            <person name="Chourrout P."/>
            <person name="Nishida H."/>
            <person name="Aasland R."/>
            <person name="Huzurbazar S."/>
            <person name="Westhof E."/>
            <person name="Delsuc F."/>
            <person name="Lehrach H."/>
            <person name="Reinhardt R."/>
            <person name="Weissenbach J."/>
            <person name="Roy S.W."/>
            <person name="Artiguenave F."/>
            <person name="Postlethwait J.H."/>
            <person name="Manak J.R."/>
            <person name="Thompson E.M."/>
            <person name="Jaillon O."/>
            <person name="Du Pasquier L."/>
            <person name="Boudinot P."/>
            <person name="Liberles D.A."/>
            <person name="Volff J.N."/>
            <person name="Philippe H."/>
            <person name="Lenhard B."/>
            <person name="Roest Crollius H."/>
            <person name="Wincker P."/>
            <person name="Chourrout D."/>
        </authorList>
    </citation>
    <scope>NUCLEOTIDE SEQUENCE [LARGE SCALE GENOMIC DNA]</scope>
</reference>
<evidence type="ECO:0000313" key="1">
    <source>
        <dbReference type="EMBL" id="CBY18753.1"/>
    </source>
</evidence>
<dbReference type="EMBL" id="FN653028">
    <property type="protein sequence ID" value="CBY18753.1"/>
    <property type="molecule type" value="Genomic_DNA"/>
</dbReference>
<dbReference type="SUPFAM" id="SSF48619">
    <property type="entry name" value="Phospholipase A2, PLA2"/>
    <property type="match status" value="1"/>
</dbReference>
<dbReference type="GO" id="GO:0004623">
    <property type="term" value="F:phospholipase A2 activity"/>
    <property type="evidence" value="ECO:0007669"/>
    <property type="project" value="InterPro"/>
</dbReference>
<accession>E4X7T0</accession>
<proteinExistence type="predicted"/>
<dbReference type="Proteomes" id="UP000001307">
    <property type="component" value="Unassembled WGS sequence"/>
</dbReference>
<gene>
    <name evidence="1" type="ORF">GSOID_T00003619001</name>
</gene>
<evidence type="ECO:0000313" key="2">
    <source>
        <dbReference type="Proteomes" id="UP000001307"/>
    </source>
</evidence>
<name>E4X7T0_OIKDI</name>
<protein>
    <recommendedName>
        <fullName evidence="3">Phospholipase A2 domain-containing protein</fullName>
    </recommendedName>
</protein>
<dbReference type="InterPro" id="IPR036444">
    <property type="entry name" value="PLipase_A2_dom_sf"/>
</dbReference>
<dbReference type="AlphaFoldDB" id="E4X7T0"/>